<dbReference type="Proteomes" id="UP000324629">
    <property type="component" value="Unassembled WGS sequence"/>
</dbReference>
<dbReference type="EMBL" id="QNGE01005082">
    <property type="protein sequence ID" value="KAA3672294.1"/>
    <property type="molecule type" value="Genomic_DNA"/>
</dbReference>
<gene>
    <name evidence="3" type="ORF">DEA37_0014000</name>
</gene>
<dbReference type="InterPro" id="IPR002504">
    <property type="entry name" value="NADK"/>
</dbReference>
<comment type="similarity">
    <text evidence="1">Belongs to the NAD kinase family.</text>
</comment>
<protein>
    <recommendedName>
        <fullName evidence="2">NAD(+) kinase</fullName>
        <ecNumber evidence="2">2.7.1.23</ecNumber>
    </recommendedName>
</protein>
<dbReference type="InterPro" id="IPR017438">
    <property type="entry name" value="ATP-NAD_kinase_N"/>
</dbReference>
<comment type="caution">
    <text evidence="3">The sequence shown here is derived from an EMBL/GenBank/DDBJ whole genome shotgun (WGS) entry which is preliminary data.</text>
</comment>
<evidence type="ECO:0000256" key="1">
    <source>
        <dbReference type="ARBA" id="ARBA00010995"/>
    </source>
</evidence>
<accession>A0A5J4N9Q3</accession>
<dbReference type="PANTHER" id="PTHR20275">
    <property type="entry name" value="NAD KINASE"/>
    <property type="match status" value="1"/>
</dbReference>
<sequence length="254" mass="28862">MTTHLMLTGVRFVYGNGGITIEWRTITRNILVVHKFCDEKVIDDTKILLTFVLQVSLLCKNWNASVFLGIETVNELRKDPLFVPMLDRYMCVNRNDRTPLHAADSPKRSSIIVFDCTRADDIDLIVCLGGDGTLLKIGSMFQRVVPPVIAFCLGTLGFLAPFSFNSFESILKHAIEGCLVTFSAFNLEVIRWRLTCKATCWLNTVGLPKTGDERLQPLDLNPPPCGCWSNPVTAELNLRRRKMELMWQMWEMKC</sequence>
<keyword evidence="3" id="KW-0808">Transferase</keyword>
<evidence type="ECO:0000313" key="3">
    <source>
        <dbReference type="EMBL" id="KAA3672294.1"/>
    </source>
</evidence>
<keyword evidence="3" id="KW-0418">Kinase</keyword>
<reference evidence="3 4" key="1">
    <citation type="journal article" date="2019" name="Gigascience">
        <title>Whole-genome sequence of the oriental lung fluke Paragonimus westermani.</title>
        <authorList>
            <person name="Oey H."/>
            <person name="Zakrzewski M."/>
            <person name="Narain K."/>
            <person name="Devi K.R."/>
            <person name="Agatsuma T."/>
            <person name="Nawaratna S."/>
            <person name="Gobert G.N."/>
            <person name="Jones M.K."/>
            <person name="Ragan M.A."/>
            <person name="McManus D.P."/>
            <person name="Krause L."/>
        </authorList>
    </citation>
    <scope>NUCLEOTIDE SEQUENCE [LARGE SCALE GENOMIC DNA]</scope>
    <source>
        <strain evidence="3 4">IND2009</strain>
    </source>
</reference>
<dbReference type="GO" id="GO:0003951">
    <property type="term" value="F:NAD+ kinase activity"/>
    <property type="evidence" value="ECO:0007669"/>
    <property type="project" value="UniProtKB-EC"/>
</dbReference>
<dbReference type="EC" id="2.7.1.23" evidence="2"/>
<dbReference type="Gene3D" id="3.40.50.10330">
    <property type="entry name" value="Probable inorganic polyphosphate/atp-NAD kinase, domain 1"/>
    <property type="match status" value="1"/>
</dbReference>
<dbReference type="GO" id="GO:0006741">
    <property type="term" value="P:NADP+ biosynthetic process"/>
    <property type="evidence" value="ECO:0007669"/>
    <property type="project" value="InterPro"/>
</dbReference>
<dbReference type="AlphaFoldDB" id="A0A5J4N9Q3"/>
<name>A0A5J4N9Q3_9TREM</name>
<keyword evidence="4" id="KW-1185">Reference proteome</keyword>
<proteinExistence type="inferred from homology"/>
<dbReference type="SUPFAM" id="SSF111331">
    <property type="entry name" value="NAD kinase/diacylglycerol kinase-like"/>
    <property type="match status" value="1"/>
</dbReference>
<dbReference type="InterPro" id="IPR016064">
    <property type="entry name" value="NAD/diacylglycerol_kinase_sf"/>
</dbReference>
<evidence type="ECO:0000313" key="4">
    <source>
        <dbReference type="Proteomes" id="UP000324629"/>
    </source>
</evidence>
<organism evidence="3 4">
    <name type="scientific">Paragonimus westermani</name>
    <dbReference type="NCBI Taxonomy" id="34504"/>
    <lineage>
        <taxon>Eukaryota</taxon>
        <taxon>Metazoa</taxon>
        <taxon>Spiralia</taxon>
        <taxon>Lophotrochozoa</taxon>
        <taxon>Platyhelminthes</taxon>
        <taxon>Trematoda</taxon>
        <taxon>Digenea</taxon>
        <taxon>Plagiorchiida</taxon>
        <taxon>Troglotremata</taxon>
        <taxon>Troglotrematidae</taxon>
        <taxon>Paragonimus</taxon>
    </lineage>
</organism>
<dbReference type="Pfam" id="PF01513">
    <property type="entry name" value="NAD_kinase"/>
    <property type="match status" value="1"/>
</dbReference>
<evidence type="ECO:0000256" key="2">
    <source>
        <dbReference type="ARBA" id="ARBA00012120"/>
    </source>
</evidence>
<dbReference type="PANTHER" id="PTHR20275:SF0">
    <property type="entry name" value="NAD KINASE"/>
    <property type="match status" value="1"/>
</dbReference>